<keyword evidence="4 7" id="KW-1133">Transmembrane helix</keyword>
<protein>
    <submittedName>
        <fullName evidence="9">Membrane protein</fullName>
    </submittedName>
</protein>
<name>A0A0B3W152_9FIRM</name>
<evidence type="ECO:0000313" key="9">
    <source>
        <dbReference type="EMBL" id="KHS58723.1"/>
    </source>
</evidence>
<keyword evidence="10" id="KW-1185">Reference proteome</keyword>
<keyword evidence="3 7" id="KW-0812">Transmembrane</keyword>
<comment type="similarity">
    <text evidence="6">Belongs to the ThrE exporter (TC 2.A.79) family.</text>
</comment>
<comment type="subcellular location">
    <subcellularLocation>
        <location evidence="1">Cell membrane</location>
        <topology evidence="1">Multi-pass membrane protein</topology>
    </subcellularLocation>
</comment>
<evidence type="ECO:0000256" key="3">
    <source>
        <dbReference type="ARBA" id="ARBA00022692"/>
    </source>
</evidence>
<evidence type="ECO:0000313" key="10">
    <source>
        <dbReference type="Proteomes" id="UP000031189"/>
    </source>
</evidence>
<gene>
    <name evidence="9" type="ORF">QX51_00910</name>
</gene>
<feature type="transmembrane region" description="Helical" evidence="7">
    <location>
        <begin position="173"/>
        <end position="192"/>
    </location>
</feature>
<feature type="transmembrane region" description="Helical" evidence="7">
    <location>
        <begin position="237"/>
        <end position="256"/>
    </location>
</feature>
<evidence type="ECO:0000256" key="6">
    <source>
        <dbReference type="ARBA" id="ARBA00034125"/>
    </source>
</evidence>
<accession>A0A0B3W152</accession>
<reference evidence="9 10" key="1">
    <citation type="submission" date="2014-12" db="EMBL/GenBank/DDBJ databases">
        <title>Draft genome sequence of Terrisporobacter sp. 08-306576, isolated from the blood culture of a bacteremia patient.</title>
        <authorList>
            <person name="Lund L.C."/>
            <person name="Sydenham T.V."/>
            <person name="Hogh S.V."/>
            <person name="Skov M.N."/>
            <person name="Kemp M."/>
            <person name="Justesen U.S."/>
        </authorList>
    </citation>
    <scope>NUCLEOTIDE SEQUENCE [LARGE SCALE GENOMIC DNA]</scope>
    <source>
        <strain evidence="9 10">08-306576</strain>
    </source>
</reference>
<proteinExistence type="inferred from homology"/>
<dbReference type="PANTHER" id="PTHR34390:SF2">
    <property type="entry name" value="SUCCINATE TRANSPORTER SUBUNIT YJJP-RELATED"/>
    <property type="match status" value="1"/>
</dbReference>
<comment type="caution">
    <text evidence="9">The sequence shown here is derived from an EMBL/GenBank/DDBJ whole genome shotgun (WGS) entry which is preliminary data.</text>
</comment>
<feature type="transmembrane region" description="Helical" evidence="7">
    <location>
        <begin position="117"/>
        <end position="138"/>
    </location>
</feature>
<dbReference type="AlphaFoldDB" id="A0A0B3W152"/>
<evidence type="ECO:0000256" key="2">
    <source>
        <dbReference type="ARBA" id="ARBA00022475"/>
    </source>
</evidence>
<keyword evidence="5 7" id="KW-0472">Membrane</keyword>
<evidence type="ECO:0000256" key="7">
    <source>
        <dbReference type="SAM" id="Phobius"/>
    </source>
</evidence>
<dbReference type="EMBL" id="JWHR01000013">
    <property type="protein sequence ID" value="KHS58723.1"/>
    <property type="molecule type" value="Genomic_DNA"/>
</dbReference>
<dbReference type="RefSeq" id="WP_039678020.1">
    <property type="nucleotide sequence ID" value="NZ_JAWGXO010000005.1"/>
</dbReference>
<feature type="transmembrane region" description="Helical" evidence="7">
    <location>
        <begin position="144"/>
        <end position="161"/>
    </location>
</feature>
<evidence type="ECO:0000256" key="1">
    <source>
        <dbReference type="ARBA" id="ARBA00004651"/>
    </source>
</evidence>
<dbReference type="GO" id="GO:0015744">
    <property type="term" value="P:succinate transport"/>
    <property type="evidence" value="ECO:0007669"/>
    <property type="project" value="TreeGrafter"/>
</dbReference>
<dbReference type="PANTHER" id="PTHR34390">
    <property type="entry name" value="UPF0442 PROTEIN YJJB-RELATED"/>
    <property type="match status" value="1"/>
</dbReference>
<dbReference type="InterPro" id="IPR050539">
    <property type="entry name" value="ThrE_Dicarb/AminoAcid_Exp"/>
</dbReference>
<dbReference type="GO" id="GO:0005886">
    <property type="term" value="C:plasma membrane"/>
    <property type="evidence" value="ECO:0007669"/>
    <property type="project" value="UniProtKB-SubCell"/>
</dbReference>
<organism evidence="9 10">
    <name type="scientific">Terrisporobacter othiniensis</name>
    <dbReference type="NCBI Taxonomy" id="1577792"/>
    <lineage>
        <taxon>Bacteria</taxon>
        <taxon>Bacillati</taxon>
        <taxon>Bacillota</taxon>
        <taxon>Clostridia</taxon>
        <taxon>Peptostreptococcales</taxon>
        <taxon>Peptostreptococcaceae</taxon>
        <taxon>Terrisporobacter</taxon>
    </lineage>
</organism>
<evidence type="ECO:0000259" key="8">
    <source>
        <dbReference type="Pfam" id="PF06738"/>
    </source>
</evidence>
<feature type="transmembrane region" description="Helical" evidence="7">
    <location>
        <begin position="198"/>
        <end position="216"/>
    </location>
</feature>
<dbReference type="InterPro" id="IPR010619">
    <property type="entry name" value="ThrE-like_N"/>
</dbReference>
<sequence>MENEFKPDNKKNILRLALFIGELMLANGAETYRVEDTIIRICKSRNYNHINVFTSPTVIIISDYRFDGYSFMRTIKSRSIDLNKISMLNNFSRKYVSNTDLTVQDSMKELKEIINTTSYTPLVVSFSTGIGSAFFATLLKGNNIPTFISTFITSILAVMIYKKIMKISTIPAFSSLIASTFIALVGVILSQIDVLPTPALLIVGSIMPLLPGVSFVKGIRDLIAGDLISGVARAFEAGVTAISIACGVGIILDIWLRLGGSL</sequence>
<evidence type="ECO:0000256" key="5">
    <source>
        <dbReference type="ARBA" id="ARBA00023136"/>
    </source>
</evidence>
<evidence type="ECO:0000256" key="4">
    <source>
        <dbReference type="ARBA" id="ARBA00022989"/>
    </source>
</evidence>
<feature type="domain" description="Threonine/serine exporter-like N-terminal" evidence="8">
    <location>
        <begin position="15"/>
        <end position="254"/>
    </location>
</feature>
<dbReference type="Pfam" id="PF06738">
    <property type="entry name" value="ThrE"/>
    <property type="match status" value="1"/>
</dbReference>
<dbReference type="OrthoDB" id="9813917at2"/>
<dbReference type="GO" id="GO:0022857">
    <property type="term" value="F:transmembrane transporter activity"/>
    <property type="evidence" value="ECO:0007669"/>
    <property type="project" value="InterPro"/>
</dbReference>
<dbReference type="STRING" id="1577792.QX51_00910"/>
<keyword evidence="2" id="KW-1003">Cell membrane</keyword>
<dbReference type="Proteomes" id="UP000031189">
    <property type="component" value="Unassembled WGS sequence"/>
</dbReference>